<evidence type="ECO:0000313" key="3">
    <source>
        <dbReference type="EMBL" id="KFX74621.1"/>
    </source>
</evidence>
<dbReference type="Proteomes" id="UP000036847">
    <property type="component" value="Chromosome"/>
</dbReference>
<dbReference type="Proteomes" id="UP001075704">
    <property type="component" value="Unassembled WGS sequence"/>
</dbReference>
<protein>
    <submittedName>
        <fullName evidence="5">Natural product, GG-Bacteroidales family</fullName>
    </submittedName>
    <submittedName>
        <fullName evidence="8">RSAM-modified peptide</fullName>
    </submittedName>
    <submittedName>
        <fullName evidence="4">TIGR04149 family rSAM-modified RiPP</fullName>
    </submittedName>
</protein>
<evidence type="ECO:0000313" key="1">
    <source>
        <dbReference type="EMBL" id="KAA4749219.1"/>
    </source>
</evidence>
<dbReference type="EMBL" id="PDCW01000001">
    <property type="protein sequence ID" value="PJY76497.1"/>
    <property type="molecule type" value="Genomic_DNA"/>
</dbReference>
<evidence type="ECO:0000313" key="11">
    <source>
        <dbReference type="Proteomes" id="UP000266644"/>
    </source>
</evidence>
<dbReference type="InterPro" id="IPR026408">
    <property type="entry name" value="GG_sam_targ_CFB"/>
</dbReference>
<reference evidence="3" key="1">
    <citation type="book" date="2014" name="THE 24TH EUROPEAN CONGRESS OF CLINICAL MICROBIOLOGY AND INFECTIOUS DISEASES" publisher="ECCMID 2014" city="Barcelona, Spain">
        <title>Identification of resistance genes in three multidrug-resistant Bacteroides fragilis isolates by whole genome sequencing.</title>
        <editorList>
            <person name="Unknown"/>
            <person name="A."/>
        </editorList>
        <authorList>
            <person name="Sydenham T.V."/>
            <person name="Hasman H."/>
            <person name="Wang M."/>
            <person name="Soki J."/>
            <person name="Nagy E."/>
            <person name="Justesen U.S."/>
        </authorList>
    </citation>
    <scope>NUCLEOTIDE SEQUENCE</scope>
    <source>
        <strain evidence="3">DCMOUH0018B</strain>
        <strain evidence="6">DCMSKEJBY0001B</strain>
    </source>
</reference>
<reference evidence="13 14" key="6">
    <citation type="journal article" date="2019" name="Nat. Med.">
        <title>A library of human gut bacterial isolates paired with longitudinal multiomics data enables mechanistic microbiome research.</title>
        <authorList>
            <person name="Poyet M."/>
            <person name="Groussin M."/>
            <person name="Gibbons S.M."/>
            <person name="Avila-Pacheco J."/>
            <person name="Jiang X."/>
            <person name="Kearney S.M."/>
            <person name="Perrotta A.R."/>
            <person name="Berdy B."/>
            <person name="Zhao S."/>
            <person name="Lieberman T.D."/>
            <person name="Swanson P.K."/>
            <person name="Smith M."/>
            <person name="Roesemann S."/>
            <person name="Alexander J.E."/>
            <person name="Rich S.A."/>
            <person name="Livny J."/>
            <person name="Vlamakis H."/>
            <person name="Clish C."/>
            <person name="Bullock K."/>
            <person name="Deik A."/>
            <person name="Scott J."/>
            <person name="Pierce K.A."/>
            <person name="Xavier R.J."/>
            <person name="Alm E.J."/>
        </authorList>
    </citation>
    <scope>NUCLEOTIDE SEQUENCE [LARGE SCALE GENOMIC DNA]</scope>
    <source>
        <strain evidence="2 13">BIOML-A1</strain>
        <strain evidence="1 14">BIOML-A106</strain>
    </source>
</reference>
<gene>
    <name evidence="5" type="ORF">CQW34_00071</name>
    <name evidence="8" type="ORF">DW228_15110</name>
    <name evidence="7" type="ORF">DXA27_16480</name>
    <name evidence="6" type="ORF">EC80_003100</name>
    <name evidence="3" type="ORF">EE52_0210340</name>
    <name evidence="2" type="ORF">F2Z25_20010</name>
    <name evidence="1" type="ORF">F3B44_18640</name>
    <name evidence="4" type="ORF">O1422_17040</name>
</gene>
<dbReference type="KEGG" id="bfb:VU15_20395"/>
<dbReference type="EMBL" id="QSDG01000016">
    <property type="protein sequence ID" value="RGY66932.1"/>
    <property type="molecule type" value="Genomic_DNA"/>
</dbReference>
<evidence type="ECO:0000313" key="13">
    <source>
        <dbReference type="Proteomes" id="UP000429838"/>
    </source>
</evidence>
<evidence type="ECO:0000313" key="14">
    <source>
        <dbReference type="Proteomes" id="UP000479773"/>
    </source>
</evidence>
<reference evidence="11 12" key="5">
    <citation type="submission" date="2018-08" db="EMBL/GenBank/DDBJ databases">
        <title>A genome reference for cultivated species of the human gut microbiota.</title>
        <authorList>
            <person name="Zou Y."/>
            <person name="Xue W."/>
            <person name="Luo G."/>
        </authorList>
    </citation>
    <scope>NUCLEOTIDE SEQUENCE [LARGE SCALE GENOMIC DNA]</scope>
    <source>
        <strain evidence="8 11">AM18-6</strain>
        <strain evidence="7 12">OF01-1</strain>
    </source>
</reference>
<evidence type="ECO:0000313" key="2">
    <source>
        <dbReference type="EMBL" id="KAA5205123.1"/>
    </source>
</evidence>
<reference evidence="3" key="2">
    <citation type="submission" date="2014-07" db="EMBL/GenBank/DDBJ databases">
        <title>Genetics and epidemiology of antimicrobial resistance in B. fragilis group.</title>
        <authorList>
            <person name="Sydenham T.V."/>
            <person name="Hasman H."/>
            <person name="Kemp M."/>
            <person name="Justesen U.S."/>
        </authorList>
    </citation>
    <scope>NUCLEOTIDE SEQUENCE [LARGE SCALE GENOMIC DNA]</scope>
    <source>
        <strain evidence="3">DCMOUH0018B</strain>
    </source>
</reference>
<reference evidence="4" key="8">
    <citation type="submission" date="2022-12" db="EMBL/GenBank/DDBJ databases">
        <title>Development of a Multilocus Sequence Typing Scheme for Bacteroides fragilis Based on Whole Genome Sequencing Data and Clinical Application.</title>
        <authorList>
            <person name="Nielsen F.D."/>
            <person name="Justesen U.S."/>
        </authorList>
    </citation>
    <scope>NUCLEOTIDE SEQUENCE</scope>
    <source>
        <strain evidence="4">BF_BC_ODE_DK_2015_2</strain>
    </source>
</reference>
<dbReference type="Proteomes" id="UP000266644">
    <property type="component" value="Unassembled WGS sequence"/>
</dbReference>
<evidence type="ECO:0000313" key="8">
    <source>
        <dbReference type="EMBL" id="RHH09346.1"/>
    </source>
</evidence>
<reference evidence="5" key="4">
    <citation type="submission" date="2017-10" db="EMBL/GenBank/DDBJ databases">
        <authorList>
            <person name="Banno H."/>
            <person name="Chua N.-H."/>
        </authorList>
    </citation>
    <scope>NUCLEOTIDE SEQUENCE</scope>
    <source>
        <strain evidence="5">12905</strain>
    </source>
</reference>
<evidence type="ECO:0000313" key="4">
    <source>
        <dbReference type="EMBL" id="MCZ2655868.1"/>
    </source>
</evidence>
<accession>A0A0I9RWK9</accession>
<evidence type="ECO:0000313" key="10">
    <source>
        <dbReference type="Proteomes" id="UP000231846"/>
    </source>
</evidence>
<dbReference type="Proteomes" id="UP000231846">
    <property type="component" value="Unassembled WGS sequence"/>
</dbReference>
<reference evidence="5 10" key="3">
    <citation type="journal article" date="2017" name="MBio">
        <title>Gut Symbiont Bacteroides fragilis Secretes a Eukaryotic-Like Ubiquitin Protein That Mediates Intraspecies Antagonism.</title>
        <authorList>
            <person name="Chatzidaki-Livanis M."/>
            <person name="Coyne M.J."/>
            <person name="Roelofs K.G."/>
            <person name="Gentyala R.R."/>
            <person name="Caldwell J.M."/>
            <person name="Comstock L.E."/>
        </authorList>
    </citation>
    <scope>NUCLEOTIDE SEQUENCE [LARGE SCALE GENOMIC DNA]</scope>
    <source>
        <strain evidence="5 10">12905</strain>
    </source>
</reference>
<name>A0A0I9RWK9_BACFG</name>
<evidence type="ECO:0000313" key="9">
    <source>
        <dbReference type="Proteomes" id="UP000036847"/>
    </source>
</evidence>
<dbReference type="EMBL" id="VWEQ01000020">
    <property type="protein sequence ID" value="KAA4749219.1"/>
    <property type="molecule type" value="Genomic_DNA"/>
</dbReference>
<sequence length="80" mass="8706">MKKISVLKLGNLDKKCLEEKEMDRLVGGNECAFGTANQWANYYSGKCSCICGGSGEDAYYNVISDVAKFTKSNGTVLPNK</sequence>
<proteinExistence type="predicted"/>
<reference evidence="6 9" key="7">
    <citation type="submission" date="2019-03" db="EMBL/GenBank/DDBJ databases">
        <title>Complete genome assembly of MDR B. fragilis.</title>
        <authorList>
            <person name="Sydenham T.V."/>
            <person name="Hasman H."/>
            <person name="Justesen U.S."/>
        </authorList>
    </citation>
    <scope>NUCLEOTIDE SEQUENCE [LARGE SCALE GENOMIC DNA]</scope>
    <source>
        <strain evidence="6 9">DCMSKEJBY0001B</strain>
    </source>
</reference>
<dbReference type="EMBL" id="JMZZ02000108">
    <property type="protein sequence ID" value="KFX74621.1"/>
    <property type="molecule type" value="Genomic_DNA"/>
</dbReference>
<dbReference type="Proteomes" id="UP000284614">
    <property type="component" value="Unassembled WGS sequence"/>
</dbReference>
<dbReference type="EMBL" id="VWAQ01000021">
    <property type="protein sequence ID" value="KAA5205123.1"/>
    <property type="molecule type" value="Genomic_DNA"/>
</dbReference>
<dbReference type="PATRIC" id="fig|817.51.peg.4059"/>
<evidence type="ECO:0000313" key="12">
    <source>
        <dbReference type="Proteomes" id="UP000284614"/>
    </source>
</evidence>
<dbReference type="EMBL" id="CP036546">
    <property type="protein sequence ID" value="QCQ43914.1"/>
    <property type="molecule type" value="Genomic_DNA"/>
</dbReference>
<dbReference type="EMBL" id="JAPUAC010000015">
    <property type="protein sequence ID" value="MCZ2655868.1"/>
    <property type="molecule type" value="Genomic_DNA"/>
</dbReference>
<evidence type="ECO:0000313" key="6">
    <source>
        <dbReference type="EMBL" id="QCQ43914.1"/>
    </source>
</evidence>
<dbReference type="Proteomes" id="UP000479773">
    <property type="component" value="Unassembled WGS sequence"/>
</dbReference>
<evidence type="ECO:0000313" key="5">
    <source>
        <dbReference type="EMBL" id="PJY76497.1"/>
    </source>
</evidence>
<organism evidence="8 11">
    <name type="scientific">Bacteroides fragilis</name>
    <dbReference type="NCBI Taxonomy" id="817"/>
    <lineage>
        <taxon>Bacteria</taxon>
        <taxon>Pseudomonadati</taxon>
        <taxon>Bacteroidota</taxon>
        <taxon>Bacteroidia</taxon>
        <taxon>Bacteroidales</taxon>
        <taxon>Bacteroidaceae</taxon>
        <taxon>Bacteroides</taxon>
    </lineage>
</organism>
<dbReference type="Proteomes" id="UP000429838">
    <property type="component" value="Unassembled WGS sequence"/>
</dbReference>
<dbReference type="RefSeq" id="WP_005811687.1">
    <property type="nucleotide sequence ID" value="NZ_CAAKNW010000151.1"/>
</dbReference>
<evidence type="ECO:0000313" key="7">
    <source>
        <dbReference type="EMBL" id="RGY66932.1"/>
    </source>
</evidence>
<dbReference type="AlphaFoldDB" id="A0A0I9RWK9"/>
<dbReference type="EMBL" id="QRJE01000024">
    <property type="protein sequence ID" value="RHH09346.1"/>
    <property type="molecule type" value="Genomic_DNA"/>
</dbReference>
<dbReference type="NCBIfam" id="TIGR04149">
    <property type="entry name" value="GG_sam_targ_CFB"/>
    <property type="match status" value="1"/>
</dbReference>